<protein>
    <recommendedName>
        <fullName evidence="3">uroporphyrinogen-III C-methyltransferase</fullName>
        <ecNumber evidence="3">2.1.1.107</ecNumber>
    </recommendedName>
</protein>
<keyword evidence="4 9" id="KW-0489">Methyltransferase</keyword>
<dbReference type="PANTHER" id="PTHR45790">
    <property type="entry name" value="SIROHEME SYNTHASE-RELATED"/>
    <property type="match status" value="1"/>
</dbReference>
<dbReference type="PROSITE" id="PS00840">
    <property type="entry name" value="SUMT_2"/>
    <property type="match status" value="1"/>
</dbReference>
<evidence type="ECO:0000256" key="9">
    <source>
        <dbReference type="RuleBase" id="RU003960"/>
    </source>
</evidence>
<dbReference type="NCBIfam" id="TIGR01469">
    <property type="entry name" value="cobA_cysG_Cterm"/>
    <property type="match status" value="1"/>
</dbReference>
<dbReference type="EMBL" id="JBHRTD010000018">
    <property type="protein sequence ID" value="MFC3140307.1"/>
    <property type="molecule type" value="Genomic_DNA"/>
</dbReference>
<dbReference type="NCBIfam" id="NF004790">
    <property type="entry name" value="PRK06136.1"/>
    <property type="match status" value="1"/>
</dbReference>
<keyword evidence="7" id="KW-0627">Porphyrin biosynthesis</keyword>
<dbReference type="PANTHER" id="PTHR45790:SF3">
    <property type="entry name" value="S-ADENOSYL-L-METHIONINE-DEPENDENT UROPORPHYRINOGEN III METHYLTRANSFERASE, CHLOROPLASTIC"/>
    <property type="match status" value="1"/>
</dbReference>
<dbReference type="Gene3D" id="3.30.950.10">
    <property type="entry name" value="Methyltransferase, Cobalt-precorrin-4 Transmethylase, Domain 2"/>
    <property type="match status" value="1"/>
</dbReference>
<evidence type="ECO:0000256" key="2">
    <source>
        <dbReference type="ARBA" id="ARBA00005879"/>
    </source>
</evidence>
<dbReference type="Gene3D" id="3.40.1010.10">
    <property type="entry name" value="Cobalt-precorrin-4 Transmethylase, Domain 1"/>
    <property type="match status" value="1"/>
</dbReference>
<dbReference type="InterPro" id="IPR014777">
    <property type="entry name" value="4pyrrole_Mease_sub1"/>
</dbReference>
<gene>
    <name evidence="11" type="primary">cobA</name>
    <name evidence="11" type="ORF">ACFOE0_19270</name>
</gene>
<keyword evidence="12" id="KW-1185">Reference proteome</keyword>
<evidence type="ECO:0000256" key="4">
    <source>
        <dbReference type="ARBA" id="ARBA00022603"/>
    </source>
</evidence>
<evidence type="ECO:0000256" key="6">
    <source>
        <dbReference type="ARBA" id="ARBA00022691"/>
    </source>
</evidence>
<dbReference type="GO" id="GO:0032259">
    <property type="term" value="P:methylation"/>
    <property type="evidence" value="ECO:0007669"/>
    <property type="project" value="UniProtKB-KW"/>
</dbReference>
<proteinExistence type="inferred from homology"/>
<name>A0ABV7GMF4_9GAMM</name>
<dbReference type="InterPro" id="IPR000878">
    <property type="entry name" value="4pyrrol_Mease"/>
</dbReference>
<dbReference type="RefSeq" id="WP_380712573.1">
    <property type="nucleotide sequence ID" value="NZ_JAKILF010000001.1"/>
</dbReference>
<evidence type="ECO:0000259" key="10">
    <source>
        <dbReference type="Pfam" id="PF00590"/>
    </source>
</evidence>
<evidence type="ECO:0000256" key="8">
    <source>
        <dbReference type="ARBA" id="ARBA00025705"/>
    </source>
</evidence>
<dbReference type="CDD" id="cd11642">
    <property type="entry name" value="SUMT"/>
    <property type="match status" value="1"/>
</dbReference>
<comment type="pathway">
    <text evidence="8">Porphyrin-containing compound metabolism; siroheme biosynthesis; precorrin-2 from uroporphyrinogen III: step 1/1.</text>
</comment>
<dbReference type="GO" id="GO:0004851">
    <property type="term" value="F:uroporphyrin-III C-methyltransferase activity"/>
    <property type="evidence" value="ECO:0007669"/>
    <property type="project" value="UniProtKB-EC"/>
</dbReference>
<dbReference type="InterPro" id="IPR035996">
    <property type="entry name" value="4pyrrol_Methylase_sf"/>
</dbReference>
<reference evidence="12" key="1">
    <citation type="journal article" date="2019" name="Int. J. Syst. Evol. Microbiol.">
        <title>The Global Catalogue of Microorganisms (GCM) 10K type strain sequencing project: providing services to taxonomists for standard genome sequencing and annotation.</title>
        <authorList>
            <consortium name="The Broad Institute Genomics Platform"/>
            <consortium name="The Broad Institute Genome Sequencing Center for Infectious Disease"/>
            <person name="Wu L."/>
            <person name="Ma J."/>
        </authorList>
    </citation>
    <scope>NUCLEOTIDE SEQUENCE [LARGE SCALE GENOMIC DNA]</scope>
    <source>
        <strain evidence="12">KCTC 52277</strain>
    </source>
</reference>
<accession>A0ABV7GMF4</accession>
<keyword evidence="6" id="KW-0949">S-adenosyl-L-methionine</keyword>
<sequence length="244" mass="26161">MTLKASKCLQGSDVIVYDKLVSQAIIDALPSGKQLIYVGKAKGLHSATQSEINQLLLRHALAGKTVSRLKGGDSFVFGRGGEEMLELHQANIRVEVVPGITAASGCTSYAGIPLTHRGLSQGCSFITAHAEKSLEINWQALAALNQTLVFYMGLSKLELISQQLMTAGMSGSTPVAIIEKGCTDQQRVISGQLHNIHSRVATQSVQSPALIVVGQVVSLREQLDWFTPQSQQLPETSLLQQLSA</sequence>
<comment type="similarity">
    <text evidence="2 9">Belongs to the precorrin methyltransferase family.</text>
</comment>
<dbReference type="InterPro" id="IPR050161">
    <property type="entry name" value="Siro_Cobalamin_biosynth"/>
</dbReference>
<dbReference type="Pfam" id="PF00590">
    <property type="entry name" value="TP_methylase"/>
    <property type="match status" value="1"/>
</dbReference>
<dbReference type="SUPFAM" id="SSF53790">
    <property type="entry name" value="Tetrapyrrole methylase"/>
    <property type="match status" value="1"/>
</dbReference>
<evidence type="ECO:0000313" key="12">
    <source>
        <dbReference type="Proteomes" id="UP001595621"/>
    </source>
</evidence>
<comment type="pathway">
    <text evidence="1">Cofactor biosynthesis; adenosylcobalamin biosynthesis.</text>
</comment>
<evidence type="ECO:0000256" key="7">
    <source>
        <dbReference type="ARBA" id="ARBA00023244"/>
    </source>
</evidence>
<evidence type="ECO:0000256" key="3">
    <source>
        <dbReference type="ARBA" id="ARBA00012162"/>
    </source>
</evidence>
<dbReference type="InterPro" id="IPR003043">
    <property type="entry name" value="Uropor_MeTrfase_CS"/>
</dbReference>
<evidence type="ECO:0000313" key="11">
    <source>
        <dbReference type="EMBL" id="MFC3140307.1"/>
    </source>
</evidence>
<evidence type="ECO:0000256" key="1">
    <source>
        <dbReference type="ARBA" id="ARBA00004953"/>
    </source>
</evidence>
<dbReference type="InterPro" id="IPR006366">
    <property type="entry name" value="CobA/CysG_C"/>
</dbReference>
<dbReference type="Proteomes" id="UP001595621">
    <property type="component" value="Unassembled WGS sequence"/>
</dbReference>
<dbReference type="InterPro" id="IPR014776">
    <property type="entry name" value="4pyrrole_Mease_sub2"/>
</dbReference>
<organism evidence="11 12">
    <name type="scientific">Shewanella submarina</name>
    <dbReference type="NCBI Taxonomy" id="2016376"/>
    <lineage>
        <taxon>Bacteria</taxon>
        <taxon>Pseudomonadati</taxon>
        <taxon>Pseudomonadota</taxon>
        <taxon>Gammaproteobacteria</taxon>
        <taxon>Alteromonadales</taxon>
        <taxon>Shewanellaceae</taxon>
        <taxon>Shewanella</taxon>
    </lineage>
</organism>
<comment type="caution">
    <text evidence="11">The sequence shown here is derived from an EMBL/GenBank/DDBJ whole genome shotgun (WGS) entry which is preliminary data.</text>
</comment>
<keyword evidence="5 9" id="KW-0808">Transferase</keyword>
<feature type="domain" description="Tetrapyrrole methylase" evidence="10">
    <location>
        <begin position="1"/>
        <end position="195"/>
    </location>
</feature>
<dbReference type="EC" id="2.1.1.107" evidence="3"/>
<evidence type="ECO:0000256" key="5">
    <source>
        <dbReference type="ARBA" id="ARBA00022679"/>
    </source>
</evidence>